<sequence length="522" mass="60111">MDSSNKQATKVFATSHLLENILSHVEFGIMRNLGFRLVSKSFNKEILRQIQKSHRKIKIEYIGKIFGDLRLTITDPLVAQIFVAHNRDVRVFVNNDQFKLTEIDGYFKFIKKLEIVKIEQITTKNLWRLKETIQNSLHDAIVNTLIGKDYSDIQSVRGLSDLCHGCSSCVNISRNCQEYGSLNLSSIIGTGEQFHFKSLTLSDSIFEGIHGLAPTSSKEECFRLLNWFITSFKSCDHLIIELSESTVLVNEDNIIGNEALNAPLDHQHSPREIVKMMINKWKVKSIGIKFINVTRSLIVKNLVDQKNFFTKLKLNAPRSSVNKSELDRKLERVDVDLSDSSKCATGITHDNSDWNHYKNLIANIRNEFPTNQISIKFSHWMQKNQVDIQEVFNNILKTVFKEEQKNLKVVIRYHADVKSFSRMNPVTNQEELIEFSSSILFKSRELSFSVENHSIYCSVRDLSKNENSFVEKKKVGRRCNIVDSQNNCIIHLDVFIDEKDLTTVKNQMKKQPNSFLSKIVSL</sequence>
<proteinExistence type="predicted"/>
<reference evidence="1 2" key="1">
    <citation type="submission" date="2019-12" db="EMBL/GenBank/DDBJ databases">
        <title>Chromosome-level assembly of the Caenorhabditis remanei genome.</title>
        <authorList>
            <person name="Teterina A.A."/>
            <person name="Willis J.H."/>
            <person name="Phillips P.C."/>
        </authorList>
    </citation>
    <scope>NUCLEOTIDE SEQUENCE [LARGE SCALE GENOMIC DNA]</scope>
    <source>
        <strain evidence="1 2">PX506</strain>
        <tissue evidence="1">Whole organism</tissue>
    </source>
</reference>
<dbReference type="RefSeq" id="XP_053582409.1">
    <property type="nucleotide sequence ID" value="XM_053733496.1"/>
</dbReference>
<comment type="caution">
    <text evidence="1">The sequence shown here is derived from an EMBL/GenBank/DDBJ whole genome shotgun (WGS) entry which is preliminary data.</text>
</comment>
<evidence type="ECO:0000313" key="2">
    <source>
        <dbReference type="Proteomes" id="UP000483820"/>
    </source>
</evidence>
<organism evidence="1 2">
    <name type="scientific">Caenorhabditis remanei</name>
    <name type="common">Caenorhabditis vulgaris</name>
    <dbReference type="NCBI Taxonomy" id="31234"/>
    <lineage>
        <taxon>Eukaryota</taxon>
        <taxon>Metazoa</taxon>
        <taxon>Ecdysozoa</taxon>
        <taxon>Nematoda</taxon>
        <taxon>Chromadorea</taxon>
        <taxon>Rhabditida</taxon>
        <taxon>Rhabditina</taxon>
        <taxon>Rhabditomorpha</taxon>
        <taxon>Rhabditoidea</taxon>
        <taxon>Rhabditidae</taxon>
        <taxon>Peloderinae</taxon>
        <taxon>Caenorhabditis</taxon>
    </lineage>
</organism>
<dbReference type="KEGG" id="crq:GCK72_020294"/>
<dbReference type="EMBL" id="WUAV01000005">
    <property type="protein sequence ID" value="KAF1753737.1"/>
    <property type="molecule type" value="Genomic_DNA"/>
</dbReference>
<dbReference type="Pfam" id="PF06542">
    <property type="entry name" value="PHA-1"/>
    <property type="match status" value="1"/>
</dbReference>
<accession>A0A6A5GES5</accession>
<evidence type="ECO:0000313" key="1">
    <source>
        <dbReference type="EMBL" id="KAF1753737.1"/>
    </source>
</evidence>
<name>A0A6A5GES5_CAERE</name>
<protein>
    <submittedName>
        <fullName evidence="1">Uncharacterized protein</fullName>
    </submittedName>
</protein>
<dbReference type="Proteomes" id="UP000483820">
    <property type="component" value="Chromosome V"/>
</dbReference>
<dbReference type="GeneID" id="9818134"/>
<dbReference type="CTD" id="9818134"/>
<dbReference type="AlphaFoldDB" id="A0A6A5GES5"/>
<gene>
    <name evidence="1" type="ORF">GCK72_020294</name>
</gene>
<dbReference type="InterPro" id="IPR009497">
    <property type="entry name" value="Regulator_protein_PHA-1"/>
</dbReference>